<reference evidence="2 3" key="1">
    <citation type="journal article" date="2008" name="Nature">
        <title>The genome of Laccaria bicolor provides insights into mycorrhizal symbiosis.</title>
        <authorList>
            <person name="Martin F."/>
            <person name="Aerts A."/>
            <person name="Ahren D."/>
            <person name="Brun A."/>
            <person name="Danchin E.G.J."/>
            <person name="Duchaussoy F."/>
            <person name="Gibon J."/>
            <person name="Kohler A."/>
            <person name="Lindquist E."/>
            <person name="Pereda V."/>
            <person name="Salamov A."/>
            <person name="Shapiro H.J."/>
            <person name="Wuyts J."/>
            <person name="Blaudez D."/>
            <person name="Buee M."/>
            <person name="Brokstein P."/>
            <person name="Canbaeck B."/>
            <person name="Cohen D."/>
            <person name="Courty P.E."/>
            <person name="Coutinho P.M."/>
            <person name="Delaruelle C."/>
            <person name="Detter J.C."/>
            <person name="Deveau A."/>
            <person name="DiFazio S."/>
            <person name="Duplessis S."/>
            <person name="Fraissinet-Tachet L."/>
            <person name="Lucic E."/>
            <person name="Frey-Klett P."/>
            <person name="Fourrey C."/>
            <person name="Feussner I."/>
            <person name="Gay G."/>
            <person name="Grimwood J."/>
            <person name="Hoegger P.J."/>
            <person name="Jain P."/>
            <person name="Kilaru S."/>
            <person name="Labbe J."/>
            <person name="Lin Y.C."/>
            <person name="Legue V."/>
            <person name="Le Tacon F."/>
            <person name="Marmeisse R."/>
            <person name="Melayah D."/>
            <person name="Montanini B."/>
            <person name="Muratet M."/>
            <person name="Nehls U."/>
            <person name="Niculita-Hirzel H."/>
            <person name="Oudot-Le Secq M.P."/>
            <person name="Peter M."/>
            <person name="Quesneville H."/>
            <person name="Rajashekar B."/>
            <person name="Reich M."/>
            <person name="Rouhier N."/>
            <person name="Schmutz J."/>
            <person name="Yin T."/>
            <person name="Chalot M."/>
            <person name="Henrissat B."/>
            <person name="Kuees U."/>
            <person name="Lucas S."/>
            <person name="Van de Peer Y."/>
            <person name="Podila G.K."/>
            <person name="Polle A."/>
            <person name="Pukkila P.J."/>
            <person name="Richardson P.M."/>
            <person name="Rouze P."/>
            <person name="Sanders I.R."/>
            <person name="Stajich J.E."/>
            <person name="Tunlid A."/>
            <person name="Tuskan G."/>
            <person name="Grigoriev I.V."/>
        </authorList>
    </citation>
    <scope>NUCLEOTIDE SEQUENCE [LARGE SCALE GENOMIC DNA]</scope>
    <source>
        <strain evidence="3">S238N-H82 / ATCC MYA-4686</strain>
    </source>
</reference>
<organism evidence="3">
    <name type="scientific">Laccaria bicolor (strain S238N-H82 / ATCC MYA-4686)</name>
    <name type="common">Bicoloured deceiver</name>
    <name type="synonym">Laccaria laccata var. bicolor</name>
    <dbReference type="NCBI Taxonomy" id="486041"/>
    <lineage>
        <taxon>Eukaryota</taxon>
        <taxon>Fungi</taxon>
        <taxon>Dikarya</taxon>
        <taxon>Basidiomycota</taxon>
        <taxon>Agaricomycotina</taxon>
        <taxon>Agaricomycetes</taxon>
        <taxon>Agaricomycetidae</taxon>
        <taxon>Agaricales</taxon>
        <taxon>Agaricineae</taxon>
        <taxon>Hydnangiaceae</taxon>
        <taxon>Laccaria</taxon>
    </lineage>
</organism>
<accession>B0DQ59</accession>
<keyword evidence="1" id="KW-1133">Transmembrane helix</keyword>
<dbReference type="RefSeq" id="XP_001886031.1">
    <property type="nucleotide sequence ID" value="XM_001885996.1"/>
</dbReference>
<proteinExistence type="predicted"/>
<name>B0DQ59_LACBS</name>
<keyword evidence="1" id="KW-0812">Transmembrane</keyword>
<gene>
    <name evidence="2" type="ORF">LACBIDRAFT_331662</name>
</gene>
<evidence type="ECO:0000256" key="1">
    <source>
        <dbReference type="SAM" id="Phobius"/>
    </source>
</evidence>
<dbReference type="GeneID" id="6081781"/>
<dbReference type="Proteomes" id="UP000001194">
    <property type="component" value="Unassembled WGS sequence"/>
</dbReference>
<dbReference type="KEGG" id="lbc:LACBIDRAFT_331662"/>
<dbReference type="InParanoid" id="B0DQ59"/>
<sequence length="238" mass="26872">MNLSKLFKQVIDFCEVRVDNWEIFTDLSSSSNRQLTYVYKLFKSLYILMIVITVHWFQRWKTVACLLSGVSCLVSEEGGDRFPPVLFQFGIIHHVRHDLSRLPTGQLCYDHSFWLQLPTSSPPPGPCALIMSSVFKTKGVNYYFTLFCALDSSLQQPSPCRLKPTTTSSGFVEASAPHNRHSGFAESLPQSYPSNQLCCPEPASGPCIHSTCMQFLIMQCGTHPSLWQRHGHYTSSLP</sequence>
<dbReference type="HOGENOM" id="CLU_1166001_0_0_1"/>
<dbReference type="EMBL" id="DS547125">
    <property type="protein sequence ID" value="EDR03235.1"/>
    <property type="molecule type" value="Genomic_DNA"/>
</dbReference>
<dbReference type="AlphaFoldDB" id="B0DQ59"/>
<evidence type="ECO:0000313" key="2">
    <source>
        <dbReference type="EMBL" id="EDR03235.1"/>
    </source>
</evidence>
<protein>
    <submittedName>
        <fullName evidence="2">Predicted protein</fullName>
    </submittedName>
</protein>
<keyword evidence="3" id="KW-1185">Reference proteome</keyword>
<keyword evidence="1" id="KW-0472">Membrane</keyword>
<feature type="transmembrane region" description="Helical" evidence="1">
    <location>
        <begin position="37"/>
        <end position="57"/>
    </location>
</feature>
<evidence type="ECO:0000313" key="3">
    <source>
        <dbReference type="Proteomes" id="UP000001194"/>
    </source>
</evidence>